<dbReference type="AlphaFoldDB" id="A0A384JF30"/>
<reference evidence="2 3" key="2">
    <citation type="journal article" date="2012" name="Eukaryot. Cell">
        <title>Genome update of Botrytis cinerea strains B05.10 and T4.</title>
        <authorList>
            <person name="Staats M."/>
            <person name="van Kan J.A."/>
        </authorList>
    </citation>
    <scope>NUCLEOTIDE SEQUENCE [LARGE SCALE GENOMIC DNA]</scope>
    <source>
        <strain evidence="2 3">B05.10</strain>
    </source>
</reference>
<dbReference type="KEGG" id="bfu:BCIN_04g03830"/>
<proteinExistence type="predicted"/>
<sequence length="455" mass="51662">MSTQSGKDPLKRETPPHEREDTKYSSFPISSSERDRILQVEKDWEEKQLDYEERQRYGASQKLPGSKGSGQNSPKRKLGNSSGHGWEEIKDPPTDYSEGEGGVHWIDALFAENLSLAEFSDRIKQRNAKIDPDIERLKQLNAEMDIKMRHHRETAAVILKKKEELAALRATGKPPLKRRVGRVGDRSSTENEYQRVERERSARRKEYDEPSQLLDWNKLKGWNRNGRKSKGYEDVEDWWKPTHREYQAPTVEVADESEPTKPSNLGKSKGYEDVEGWWKPTRNEARNSAISPLEDRVRANFLAEGDKWPEGLGAGGKHIQPFAGGHLPFHNEPEGPLDATAKLQEQLDANEENKYKYKSSAAKKVQKPLDAIKQDKVKKSLPVPKEAVQNPPSSASRHDRHSQNDSAVTWSWKRALIILVTGMLLAAIILRIKGATPDRRDVSGSSKWGLGKTVE</sequence>
<dbReference type="GeneID" id="36394115"/>
<reference evidence="2 3" key="1">
    <citation type="journal article" date="2011" name="PLoS Genet.">
        <title>Genomic analysis of the necrotrophic fungal pathogens Sclerotinia sclerotiorum and Botrytis cinerea.</title>
        <authorList>
            <person name="Amselem J."/>
            <person name="Cuomo C.A."/>
            <person name="van Kan J.A."/>
            <person name="Viaud M."/>
            <person name="Benito E.P."/>
            <person name="Couloux A."/>
            <person name="Coutinho P.M."/>
            <person name="de Vries R.P."/>
            <person name="Dyer P.S."/>
            <person name="Fillinger S."/>
            <person name="Fournier E."/>
            <person name="Gout L."/>
            <person name="Hahn M."/>
            <person name="Kohn L."/>
            <person name="Lapalu N."/>
            <person name="Plummer K.M."/>
            <person name="Pradier J.M."/>
            <person name="Quevillon E."/>
            <person name="Sharon A."/>
            <person name="Simon A."/>
            <person name="ten Have A."/>
            <person name="Tudzynski B."/>
            <person name="Tudzynski P."/>
            <person name="Wincker P."/>
            <person name="Andrew M."/>
            <person name="Anthouard V."/>
            <person name="Beever R.E."/>
            <person name="Beffa R."/>
            <person name="Benoit I."/>
            <person name="Bouzid O."/>
            <person name="Brault B."/>
            <person name="Chen Z."/>
            <person name="Choquer M."/>
            <person name="Collemare J."/>
            <person name="Cotton P."/>
            <person name="Danchin E.G."/>
            <person name="Da Silva C."/>
            <person name="Gautier A."/>
            <person name="Giraud C."/>
            <person name="Giraud T."/>
            <person name="Gonzalez C."/>
            <person name="Grossetete S."/>
            <person name="Guldener U."/>
            <person name="Henrissat B."/>
            <person name="Howlett B.J."/>
            <person name="Kodira C."/>
            <person name="Kretschmer M."/>
            <person name="Lappartient A."/>
            <person name="Leroch M."/>
            <person name="Levis C."/>
            <person name="Mauceli E."/>
            <person name="Neuveglise C."/>
            <person name="Oeser B."/>
            <person name="Pearson M."/>
            <person name="Poulain J."/>
            <person name="Poussereau N."/>
            <person name="Quesneville H."/>
            <person name="Rascle C."/>
            <person name="Schumacher J."/>
            <person name="Segurens B."/>
            <person name="Sexton A."/>
            <person name="Silva E."/>
            <person name="Sirven C."/>
            <person name="Soanes D.M."/>
            <person name="Talbot N.J."/>
            <person name="Templeton M."/>
            <person name="Yandava C."/>
            <person name="Yarden O."/>
            <person name="Zeng Q."/>
            <person name="Rollins J.A."/>
            <person name="Lebrun M.H."/>
            <person name="Dickman M."/>
        </authorList>
    </citation>
    <scope>NUCLEOTIDE SEQUENCE [LARGE SCALE GENOMIC DNA]</scope>
    <source>
        <strain evidence="2 3">B05.10</strain>
    </source>
</reference>
<dbReference type="Proteomes" id="UP000001798">
    <property type="component" value="Chromosome 4"/>
</dbReference>
<feature type="compositionally biased region" description="Basic and acidic residues" evidence="1">
    <location>
        <begin position="182"/>
        <end position="204"/>
    </location>
</feature>
<keyword evidence="3" id="KW-1185">Reference proteome</keyword>
<evidence type="ECO:0000313" key="3">
    <source>
        <dbReference type="Proteomes" id="UP000001798"/>
    </source>
</evidence>
<feature type="compositionally biased region" description="Polar residues" evidence="1">
    <location>
        <begin position="69"/>
        <end position="83"/>
    </location>
</feature>
<gene>
    <name evidence="2" type="ORF">BCIN_04g03830</name>
</gene>
<dbReference type="VEuPathDB" id="FungiDB:Bcin04g03830"/>
<feature type="region of interest" description="Disordered" evidence="1">
    <location>
        <begin position="366"/>
        <end position="405"/>
    </location>
</feature>
<accession>A0A384JF30</accession>
<evidence type="ECO:0000313" key="2">
    <source>
        <dbReference type="EMBL" id="ATZ49206.1"/>
    </source>
</evidence>
<protein>
    <submittedName>
        <fullName evidence="2">Uncharacterized protein</fullName>
    </submittedName>
</protein>
<feature type="region of interest" description="Disordered" evidence="1">
    <location>
        <begin position="252"/>
        <end position="272"/>
    </location>
</feature>
<feature type="region of interest" description="Disordered" evidence="1">
    <location>
        <begin position="1"/>
        <end position="100"/>
    </location>
</feature>
<name>A0A384JF30_BOTFB</name>
<dbReference type="EMBL" id="CP009808">
    <property type="protein sequence ID" value="ATZ49206.1"/>
    <property type="molecule type" value="Genomic_DNA"/>
</dbReference>
<feature type="compositionally biased region" description="Basic and acidic residues" evidence="1">
    <location>
        <begin position="32"/>
        <end position="56"/>
    </location>
</feature>
<dbReference type="OrthoDB" id="3543271at2759"/>
<reference evidence="2 3" key="3">
    <citation type="journal article" date="2017" name="Mol. Plant Pathol.">
        <title>A gapless genome sequence of the fungus Botrytis cinerea.</title>
        <authorList>
            <person name="Van Kan J.A."/>
            <person name="Stassen J.H."/>
            <person name="Mosbach A."/>
            <person name="Van Der Lee T.A."/>
            <person name="Faino L."/>
            <person name="Farmer A.D."/>
            <person name="Papasotiriou D.G."/>
            <person name="Zhou S."/>
            <person name="Seidl M.F."/>
            <person name="Cottam E."/>
            <person name="Edel D."/>
            <person name="Hahn M."/>
            <person name="Schwartz D.C."/>
            <person name="Dietrich R.A."/>
            <person name="Widdison S."/>
            <person name="Scalliet G."/>
        </authorList>
    </citation>
    <scope>NUCLEOTIDE SEQUENCE [LARGE SCALE GENOMIC DNA]</scope>
    <source>
        <strain evidence="2 3">B05.10</strain>
    </source>
</reference>
<organism evidence="2 3">
    <name type="scientific">Botryotinia fuckeliana (strain B05.10)</name>
    <name type="common">Noble rot fungus</name>
    <name type="synonym">Botrytis cinerea</name>
    <dbReference type="NCBI Taxonomy" id="332648"/>
    <lineage>
        <taxon>Eukaryota</taxon>
        <taxon>Fungi</taxon>
        <taxon>Dikarya</taxon>
        <taxon>Ascomycota</taxon>
        <taxon>Pezizomycotina</taxon>
        <taxon>Leotiomycetes</taxon>
        <taxon>Helotiales</taxon>
        <taxon>Sclerotiniaceae</taxon>
        <taxon>Botrytis</taxon>
    </lineage>
</organism>
<feature type="compositionally biased region" description="Basic and acidic residues" evidence="1">
    <location>
        <begin position="8"/>
        <end position="23"/>
    </location>
</feature>
<feature type="region of interest" description="Disordered" evidence="1">
    <location>
        <begin position="176"/>
        <end position="204"/>
    </location>
</feature>
<evidence type="ECO:0000256" key="1">
    <source>
        <dbReference type="SAM" id="MobiDB-lite"/>
    </source>
</evidence>
<dbReference type="RefSeq" id="XP_024548336.1">
    <property type="nucleotide sequence ID" value="XM_024692557.1"/>
</dbReference>